<evidence type="ECO:0000259" key="5">
    <source>
        <dbReference type="PROSITE" id="PS50002"/>
    </source>
</evidence>
<dbReference type="EMBL" id="HE978315">
    <property type="protein sequence ID" value="CCK68665.1"/>
    <property type="molecule type" value="Genomic_DNA"/>
</dbReference>
<reference evidence="8 9" key="1">
    <citation type="journal article" date="2011" name="Proc. Natl. Acad. Sci. U.S.A.">
        <title>Evolutionary erosion of yeast sex chromosomes by mating-type switching accidents.</title>
        <authorList>
            <person name="Gordon J.L."/>
            <person name="Armisen D."/>
            <person name="Proux-Wera E."/>
            <person name="Oheigeartaigh S.S."/>
            <person name="Byrne K.P."/>
            <person name="Wolfe K.H."/>
        </authorList>
    </citation>
    <scope>NUCLEOTIDE SEQUENCE [LARGE SCALE GENOMIC DNA]</scope>
    <source>
        <strain evidence="9">ATCC MYA-139 / BCRC 22969 / CBS 8797 / CCRC 22969 / KCTC 17520 / NBRC 10181 / NCYC 3082</strain>
    </source>
</reference>
<gene>
    <name evidence="8" type="primary">KNAG0B02230</name>
    <name evidence="8" type="ordered locus">KNAG_0B02230</name>
</gene>
<dbReference type="GO" id="GO:0001881">
    <property type="term" value="P:receptor recycling"/>
    <property type="evidence" value="ECO:0007669"/>
    <property type="project" value="TreeGrafter"/>
</dbReference>
<feature type="compositionally biased region" description="Polar residues" evidence="4">
    <location>
        <begin position="511"/>
        <end position="545"/>
    </location>
</feature>
<proteinExistence type="predicted"/>
<evidence type="ECO:0000259" key="6">
    <source>
        <dbReference type="PROSITE" id="PS50003"/>
    </source>
</evidence>
<dbReference type="InterPro" id="IPR001849">
    <property type="entry name" value="PH_domain"/>
</dbReference>
<dbReference type="GO" id="GO:0055037">
    <property type="term" value="C:recycling endosome"/>
    <property type="evidence" value="ECO:0007669"/>
    <property type="project" value="TreeGrafter"/>
</dbReference>
<dbReference type="KEGG" id="kng:KNAG_0B02230"/>
<dbReference type="GO" id="GO:0099500">
    <property type="term" value="P:vesicle fusion to plasma membrane"/>
    <property type="evidence" value="ECO:0007669"/>
    <property type="project" value="EnsemblFungi"/>
</dbReference>
<dbReference type="OMA" id="KAGACER"/>
<dbReference type="GO" id="GO:0005935">
    <property type="term" value="C:cellular bud neck"/>
    <property type="evidence" value="ECO:0007669"/>
    <property type="project" value="EnsemblFungi"/>
</dbReference>
<dbReference type="GO" id="GO:0000920">
    <property type="term" value="P:septum digestion after cytokinesis"/>
    <property type="evidence" value="ECO:0007669"/>
    <property type="project" value="EnsemblFungi"/>
</dbReference>
<organism evidence="8 9">
    <name type="scientific">Huiozyma naganishii (strain ATCC MYA-139 / BCRC 22969 / CBS 8797 / KCTC 17520 / NBRC 10181 / NCYC 3082 / Yp74L-3)</name>
    <name type="common">Yeast</name>
    <name type="synonym">Kazachstania naganishii</name>
    <dbReference type="NCBI Taxonomy" id="1071383"/>
    <lineage>
        <taxon>Eukaryota</taxon>
        <taxon>Fungi</taxon>
        <taxon>Dikarya</taxon>
        <taxon>Ascomycota</taxon>
        <taxon>Saccharomycotina</taxon>
        <taxon>Saccharomycetes</taxon>
        <taxon>Saccharomycetales</taxon>
        <taxon>Saccharomycetaceae</taxon>
        <taxon>Huiozyma</taxon>
    </lineage>
</organism>
<feature type="region of interest" description="Disordered" evidence="4">
    <location>
        <begin position="489"/>
        <end position="545"/>
    </location>
</feature>
<dbReference type="SUPFAM" id="SSF50729">
    <property type="entry name" value="PH domain-like"/>
    <property type="match status" value="1"/>
</dbReference>
<dbReference type="CDD" id="cd13316">
    <property type="entry name" value="PH_Boi"/>
    <property type="match status" value="1"/>
</dbReference>
<evidence type="ECO:0000256" key="2">
    <source>
        <dbReference type="ARBA" id="ARBA00022553"/>
    </source>
</evidence>
<dbReference type="GO" id="GO:0005769">
    <property type="term" value="C:early endosome"/>
    <property type="evidence" value="ECO:0007669"/>
    <property type="project" value="TreeGrafter"/>
</dbReference>
<dbReference type="SUPFAM" id="SSF50044">
    <property type="entry name" value="SH3-domain"/>
    <property type="match status" value="1"/>
</dbReference>
<feature type="domain" description="SAM" evidence="7">
    <location>
        <begin position="183"/>
        <end position="247"/>
    </location>
</feature>
<dbReference type="InterPro" id="IPR001452">
    <property type="entry name" value="SH3_domain"/>
</dbReference>
<feature type="region of interest" description="Disordered" evidence="4">
    <location>
        <begin position="884"/>
        <end position="904"/>
    </location>
</feature>
<keyword evidence="1 3" id="KW-0728">SH3 domain</keyword>
<dbReference type="PROSITE" id="PS50003">
    <property type="entry name" value="PH_DOMAIN"/>
    <property type="match status" value="1"/>
</dbReference>
<feature type="domain" description="SH3" evidence="5">
    <location>
        <begin position="17"/>
        <end position="82"/>
    </location>
</feature>
<feature type="compositionally biased region" description="Polar residues" evidence="4">
    <location>
        <begin position="489"/>
        <end position="499"/>
    </location>
</feature>
<evidence type="ECO:0000256" key="1">
    <source>
        <dbReference type="ARBA" id="ARBA00022443"/>
    </source>
</evidence>
<reference evidence="9" key="2">
    <citation type="submission" date="2012-08" db="EMBL/GenBank/DDBJ databases">
        <title>Genome sequence of Kazachstania naganishii.</title>
        <authorList>
            <person name="Gordon J.L."/>
            <person name="Armisen D."/>
            <person name="Proux-Wera E."/>
            <person name="OhEigeartaigh S.S."/>
            <person name="Byrne K.P."/>
            <person name="Wolfe K.H."/>
        </authorList>
    </citation>
    <scope>NUCLEOTIDE SEQUENCE [LARGE SCALE GENOMIC DNA]</scope>
    <source>
        <strain evidence="9">ATCC MYA-139 / BCRC 22969 / CBS 8797 / CCRC 22969 / KCTC 17520 / NBRC 10181 / NCYC 3082</strain>
    </source>
</reference>
<feature type="compositionally biased region" description="Polar residues" evidence="4">
    <location>
        <begin position="275"/>
        <end position="302"/>
    </location>
</feature>
<feature type="region of interest" description="Disordered" evidence="4">
    <location>
        <begin position="275"/>
        <end position="306"/>
    </location>
</feature>
<dbReference type="Gene3D" id="2.30.29.30">
    <property type="entry name" value="Pleckstrin-homology domain (PH domain)/Phosphotyrosine-binding domain (PTB)"/>
    <property type="match status" value="1"/>
</dbReference>
<feature type="region of interest" description="Disordered" evidence="4">
    <location>
        <begin position="383"/>
        <end position="415"/>
    </location>
</feature>
<dbReference type="GO" id="GO:0007015">
    <property type="term" value="P:actin filament organization"/>
    <property type="evidence" value="ECO:0007669"/>
    <property type="project" value="EnsemblFungi"/>
</dbReference>
<dbReference type="GO" id="GO:0007118">
    <property type="term" value="P:budding cell apical bud growth"/>
    <property type="evidence" value="ECO:0007669"/>
    <property type="project" value="EnsemblFungi"/>
</dbReference>
<dbReference type="PANTHER" id="PTHR22902">
    <property type="entry name" value="SESQUIPEDALIAN"/>
    <property type="match status" value="1"/>
</dbReference>
<feature type="compositionally biased region" description="Polar residues" evidence="4">
    <location>
        <begin position="392"/>
        <end position="409"/>
    </location>
</feature>
<dbReference type="SMART" id="SM00454">
    <property type="entry name" value="SAM"/>
    <property type="match status" value="1"/>
</dbReference>
<feature type="compositionally biased region" description="Basic residues" evidence="4">
    <location>
        <begin position="623"/>
        <end position="634"/>
    </location>
</feature>
<feature type="region of interest" description="Disordered" evidence="4">
    <location>
        <begin position="328"/>
        <end position="365"/>
    </location>
</feature>
<evidence type="ECO:0000259" key="7">
    <source>
        <dbReference type="PROSITE" id="PS50105"/>
    </source>
</evidence>
<sequence length="904" mass="100042">MQDDTRRMSRLGGQMAKTYPRRVVINRYAKRMEDELDLVPGDRIEVLEADELYGDGWYTGKNLSRGSQVGLFPEVFTKVVDAEEPFPGTKLDNARNSSLNAISDTMNDIDKALNDLQNDNRPLQDQTASGAVSGEESPASLSFWMTIPALTRGQVLHFRGGRLADNTSVDTLTNFDLSNVTNWTSSEVAGYFCARGVDRANAAQFDKHNITGAILMELELSHLKEIQIEPFGTRFEVFKEITRIKNEPKVPIISAGSIPSLSSGVNHLMPAPSVSPWSMSSNEQRQGPSQVLISNGSYSSGTRVDERHLRTASEKLAGLAISSNEHIFDEPGIAPKPPSYPSPVQPPLSPVSRGNGSSHSSSPIFPQQQFQKSINNSNVLHESFSDSRDTRQPSSQSSGDYDGQHQSFTLKDFKVRNMNRKLAGHERHDSRTGTTPPLDAVTQMGYASRATITPSESTSLKRNSVVYTHRKSVSGGSFVDLFDRISSLSPSRNSMIDNTTGHRDISHSHSRSLSGTKTLPQSRRPSTANANMASHSRNASWQNNTNSIDAWKRKHRRNSSMLSFLSPSEKMVFSPTQILRKNNTGGSNDNSPKPSHSRNGSVSSPLKSEYTELPMTLRSPTQQKHKTPRKKNRHSTLIDPSAVASKAPPQQTASHHRRSSTSNSQSKPMTRPKLENAETQNATSSSSSKSKIKFPGSKKQQTSAFQEGIRTISVDDAIENADCSGWMRKKGSGTVGTWKKRFFTLHGTRLSYFVSLSDVKERGLIDITSHRVVPVDDDDNILSLAATSMGKGKYCFKLVPPQPGSKKGLTFTQPRVHYFAVDSKDEMKVWLSALIKASIDVDSDVPVISSYAMPTISLSNAQQMLKDAKTELVLRDHQRLKEKDDGRLMWEQQQKENDKRKSAF</sequence>
<dbReference type="Pfam" id="PF14604">
    <property type="entry name" value="SH3_9"/>
    <property type="match status" value="1"/>
</dbReference>
<dbReference type="AlphaFoldDB" id="J7R1H2"/>
<dbReference type="GO" id="GO:0005802">
    <property type="term" value="C:trans-Golgi network"/>
    <property type="evidence" value="ECO:0007669"/>
    <property type="project" value="TreeGrafter"/>
</dbReference>
<dbReference type="GO" id="GO:0005543">
    <property type="term" value="F:phospholipid binding"/>
    <property type="evidence" value="ECO:0007669"/>
    <property type="project" value="EnsemblFungi"/>
</dbReference>
<feature type="region of interest" description="Disordered" evidence="4">
    <location>
        <begin position="579"/>
        <end position="705"/>
    </location>
</feature>
<evidence type="ECO:0000256" key="3">
    <source>
        <dbReference type="PROSITE-ProRule" id="PRU00192"/>
    </source>
</evidence>
<feature type="compositionally biased region" description="Polar residues" evidence="4">
    <location>
        <begin position="579"/>
        <end position="606"/>
    </location>
</feature>
<dbReference type="InterPro" id="IPR013761">
    <property type="entry name" value="SAM/pointed_sf"/>
</dbReference>
<dbReference type="Gene3D" id="2.30.30.40">
    <property type="entry name" value="SH3 Domains"/>
    <property type="match status" value="1"/>
</dbReference>
<dbReference type="GO" id="GO:0005829">
    <property type="term" value="C:cytosol"/>
    <property type="evidence" value="ECO:0007669"/>
    <property type="project" value="GOC"/>
</dbReference>
<dbReference type="RefSeq" id="XP_022462911.1">
    <property type="nucleotide sequence ID" value="XM_022611509.1"/>
</dbReference>
<dbReference type="GO" id="GO:0042147">
    <property type="term" value="P:retrograde transport, endosome to Golgi"/>
    <property type="evidence" value="ECO:0007669"/>
    <property type="project" value="TreeGrafter"/>
</dbReference>
<evidence type="ECO:0000256" key="4">
    <source>
        <dbReference type="SAM" id="MobiDB-lite"/>
    </source>
</evidence>
<dbReference type="InterPro" id="IPR045188">
    <property type="entry name" value="Boi1/Boi2-like"/>
</dbReference>
<evidence type="ECO:0000313" key="9">
    <source>
        <dbReference type="Proteomes" id="UP000006310"/>
    </source>
</evidence>
<dbReference type="PROSITE" id="PS50002">
    <property type="entry name" value="SH3"/>
    <property type="match status" value="1"/>
</dbReference>
<dbReference type="OrthoDB" id="73680at2759"/>
<dbReference type="PANTHER" id="PTHR22902:SF27">
    <property type="entry name" value="PLECKSTRIN HOMOLOGY DOMAIN-CONTAINING FAMILY A MEMBER 3"/>
    <property type="match status" value="1"/>
</dbReference>
<feature type="compositionally biased region" description="Pro residues" evidence="4">
    <location>
        <begin position="334"/>
        <end position="349"/>
    </location>
</feature>
<dbReference type="InterPro" id="IPR001660">
    <property type="entry name" value="SAM"/>
</dbReference>
<dbReference type="GeneID" id="34524315"/>
<dbReference type="InterPro" id="IPR011993">
    <property type="entry name" value="PH-like_dom_sf"/>
</dbReference>
<dbReference type="Pfam" id="PF07647">
    <property type="entry name" value="SAM_2"/>
    <property type="match status" value="1"/>
</dbReference>
<dbReference type="FunFam" id="2.30.29.30:FF:000230">
    <property type="entry name" value="Polarized growth protein (Boi2)"/>
    <property type="match status" value="1"/>
</dbReference>
<protein>
    <recommendedName>
        <fullName evidence="10">Protein BOI2</fullName>
    </recommendedName>
</protein>
<dbReference type="Gene3D" id="1.10.150.50">
    <property type="entry name" value="Transcription Factor, Ets-1"/>
    <property type="match status" value="1"/>
</dbReference>
<dbReference type="HOGENOM" id="CLU_003845_0_0_1"/>
<name>J7R1H2_HUIN7</name>
<feature type="compositionally biased region" description="Low complexity" evidence="4">
    <location>
        <begin position="684"/>
        <end position="699"/>
    </location>
</feature>
<keyword evidence="2" id="KW-0597">Phosphoprotein</keyword>
<dbReference type="InterPro" id="IPR036028">
    <property type="entry name" value="SH3-like_dom_sf"/>
</dbReference>
<dbReference type="SMART" id="SM00233">
    <property type="entry name" value="PH"/>
    <property type="match status" value="1"/>
</dbReference>
<dbReference type="STRING" id="1071383.J7R1H2"/>
<keyword evidence="9" id="KW-1185">Reference proteome</keyword>
<dbReference type="CDD" id="cd09535">
    <property type="entry name" value="SAM_BOI-like_fungal"/>
    <property type="match status" value="1"/>
</dbReference>
<dbReference type="Proteomes" id="UP000006310">
    <property type="component" value="Chromosome 2"/>
</dbReference>
<dbReference type="eggNOG" id="ENOG502QSRX">
    <property type="taxonomic scope" value="Eukaryota"/>
</dbReference>
<dbReference type="SUPFAM" id="SSF47769">
    <property type="entry name" value="SAM/Pointed domain"/>
    <property type="match status" value="1"/>
</dbReference>
<dbReference type="PROSITE" id="PS50105">
    <property type="entry name" value="SAM_DOMAIN"/>
    <property type="match status" value="1"/>
</dbReference>
<dbReference type="Pfam" id="PF00169">
    <property type="entry name" value="PH"/>
    <property type="match status" value="1"/>
</dbReference>
<accession>J7R1H2</accession>
<feature type="domain" description="PH" evidence="6">
    <location>
        <begin position="720"/>
        <end position="839"/>
    </location>
</feature>
<evidence type="ECO:0008006" key="10">
    <source>
        <dbReference type="Google" id="ProtNLM"/>
    </source>
</evidence>
<evidence type="ECO:0000313" key="8">
    <source>
        <dbReference type="EMBL" id="CCK68665.1"/>
    </source>
</evidence>
<dbReference type="GO" id="GO:0007032">
    <property type="term" value="P:endosome organization"/>
    <property type="evidence" value="ECO:0007669"/>
    <property type="project" value="TreeGrafter"/>
</dbReference>
<dbReference type="SMART" id="SM00326">
    <property type="entry name" value="SH3"/>
    <property type="match status" value="1"/>
</dbReference>